<name>A0A972VY42_9GAMM</name>
<evidence type="ECO:0000259" key="1">
    <source>
        <dbReference type="Pfam" id="PF12146"/>
    </source>
</evidence>
<organism evidence="2 3">
    <name type="scientific">SAR86 cluster bacterium</name>
    <dbReference type="NCBI Taxonomy" id="2030880"/>
    <lineage>
        <taxon>Bacteria</taxon>
        <taxon>Pseudomonadati</taxon>
        <taxon>Pseudomonadota</taxon>
        <taxon>Gammaproteobacteria</taxon>
        <taxon>SAR86 cluster</taxon>
    </lineage>
</organism>
<dbReference type="Gene3D" id="3.40.50.1820">
    <property type="entry name" value="alpha/beta hydrolase"/>
    <property type="match status" value="1"/>
</dbReference>
<dbReference type="PANTHER" id="PTHR11614">
    <property type="entry name" value="PHOSPHOLIPASE-RELATED"/>
    <property type="match status" value="1"/>
</dbReference>
<evidence type="ECO:0000313" key="3">
    <source>
        <dbReference type="Proteomes" id="UP000754644"/>
    </source>
</evidence>
<dbReference type="Pfam" id="PF12146">
    <property type="entry name" value="Hydrolase_4"/>
    <property type="match status" value="1"/>
</dbReference>
<dbReference type="InterPro" id="IPR051044">
    <property type="entry name" value="MAG_DAG_Lipase"/>
</dbReference>
<evidence type="ECO:0000313" key="2">
    <source>
        <dbReference type="EMBL" id="NQV66410.1"/>
    </source>
</evidence>
<accession>A0A972VY42</accession>
<dbReference type="Proteomes" id="UP000754644">
    <property type="component" value="Unassembled WGS sequence"/>
</dbReference>
<dbReference type="InterPro" id="IPR029058">
    <property type="entry name" value="AB_hydrolase_fold"/>
</dbReference>
<dbReference type="EMBL" id="JABMOJ010000515">
    <property type="protein sequence ID" value="NQV66410.1"/>
    <property type="molecule type" value="Genomic_DNA"/>
</dbReference>
<keyword evidence="2" id="KW-0378">Hydrolase</keyword>
<comment type="caution">
    <text evidence="2">The sequence shown here is derived from an EMBL/GenBank/DDBJ whole genome shotgun (WGS) entry which is preliminary data.</text>
</comment>
<dbReference type="InterPro" id="IPR022742">
    <property type="entry name" value="Hydrolase_4"/>
</dbReference>
<dbReference type="AlphaFoldDB" id="A0A972VY42"/>
<dbReference type="SUPFAM" id="SSF53474">
    <property type="entry name" value="alpha/beta-Hydrolases"/>
    <property type="match status" value="1"/>
</dbReference>
<reference evidence="2" key="1">
    <citation type="submission" date="2020-05" db="EMBL/GenBank/DDBJ databases">
        <title>Sulfur intermediates as new biogeochemical hubs in an aquatic model microbial ecosystem.</title>
        <authorList>
            <person name="Vigneron A."/>
        </authorList>
    </citation>
    <scope>NUCLEOTIDE SEQUENCE</scope>
    <source>
        <strain evidence="2">Bin.250</strain>
    </source>
</reference>
<sequence>MSLDTLTFTASDNHPVHCYYSLPAAKPRGIIHIAHGMGEHGGRYEWTAQQLNAAGYAVYINDHRGHGETATVLGDFGIDGWNRTLLDLHEMNQQYAKDYPGVPRVLFGHSMGSMLTEQYIARYGASLDGVIISGSPGFAHPLLSWLVRQICRFEAWRLGPLLESSVLQKLVFGNANKAFAAATAEPTGFEWLSRDSAQVRAYMDDPLCGFVPFPASLLDIFKGAAWTQAQQHVEKIPASLPLYLFSGSDDPVHNQMADLNRLLNQYAKAGLQMQTKFYPEGRHEMLNAPNRDEVMEDVLRWLDRLFPANESGANEA</sequence>
<feature type="domain" description="Serine aminopeptidase S33" evidence="1">
    <location>
        <begin position="26"/>
        <end position="288"/>
    </location>
</feature>
<dbReference type="GO" id="GO:0016787">
    <property type="term" value="F:hydrolase activity"/>
    <property type="evidence" value="ECO:0007669"/>
    <property type="project" value="UniProtKB-KW"/>
</dbReference>
<gene>
    <name evidence="2" type="ORF">HQ497_13700</name>
</gene>
<protein>
    <submittedName>
        <fullName evidence="2">Alpha/beta hydrolase</fullName>
    </submittedName>
</protein>
<proteinExistence type="predicted"/>